<keyword evidence="3 6" id="KW-0812">Transmembrane</keyword>
<keyword evidence="5 6" id="KW-0472">Membrane</keyword>
<dbReference type="EMBL" id="JAQQAL010000014">
    <property type="protein sequence ID" value="MDC7226539.1"/>
    <property type="molecule type" value="Genomic_DNA"/>
</dbReference>
<feature type="transmembrane region" description="Helical" evidence="6">
    <location>
        <begin position="21"/>
        <end position="40"/>
    </location>
</feature>
<gene>
    <name evidence="7" type="ORF">PQJ61_07220</name>
</gene>
<evidence type="ECO:0000313" key="8">
    <source>
        <dbReference type="Proteomes" id="UP001221217"/>
    </source>
</evidence>
<evidence type="ECO:0000313" key="7">
    <source>
        <dbReference type="EMBL" id="MDC7226539.1"/>
    </source>
</evidence>
<sequence>MSENRTKKFIANSVVTGMYQGVALLSGFVVPRIILVSYGSEVNGFISSITQFIGYLLLVEAGLSQAAIYALYKPLAEKDHNRINGIVSAAKKFYYQIGFIFLILLLFLSFIYSAFISITTLSRIEVTLITIAIGMNSALEFFTLAKYRTLLTADQRTFVVSWASIAYKICYVLIIYLLSYLGWDILPIMAVAVLAIFVRSIILSEYTRKKYRLINFNVKPDTSALNKRWDAFFLQILGAIQRGAPAIILTVIGQNLINVSIFSVYNLVLQGINSILGVFNSGLASSFGNVIAKREDDVLQRAYSEFELGYYILITIVYSVAWILIMPFIRIYTSGISDANYDIPLFGFLVVLNGLFYNLKTPQGMMVMAAGLYKETRIQSSIQAIIIVILGGFGVYYWGLYGLVIGMLISNIYRSIDLLFFIPKYVTKISPWKTFFRWVYLGLGFSIIVYFGMHLEIAPSNYLMWLVYAAVLCVVSSLVIALLSLIFERKTVLFIVYRIKALFS</sequence>
<dbReference type="AlphaFoldDB" id="A0AAJ1IE82"/>
<dbReference type="PANTHER" id="PTHR30250:SF26">
    <property type="entry name" value="PSMA PROTEIN"/>
    <property type="match status" value="1"/>
</dbReference>
<feature type="transmembrane region" description="Helical" evidence="6">
    <location>
        <begin position="380"/>
        <end position="398"/>
    </location>
</feature>
<evidence type="ECO:0000256" key="1">
    <source>
        <dbReference type="ARBA" id="ARBA00004651"/>
    </source>
</evidence>
<evidence type="ECO:0000256" key="6">
    <source>
        <dbReference type="SAM" id="Phobius"/>
    </source>
</evidence>
<feature type="transmembrane region" description="Helical" evidence="6">
    <location>
        <begin position="93"/>
        <end position="118"/>
    </location>
</feature>
<dbReference type="GO" id="GO:0005886">
    <property type="term" value="C:plasma membrane"/>
    <property type="evidence" value="ECO:0007669"/>
    <property type="project" value="UniProtKB-SubCell"/>
</dbReference>
<feature type="transmembrane region" description="Helical" evidence="6">
    <location>
        <begin position="308"/>
        <end position="329"/>
    </location>
</feature>
<evidence type="ECO:0000256" key="3">
    <source>
        <dbReference type="ARBA" id="ARBA00022692"/>
    </source>
</evidence>
<feature type="transmembrane region" description="Helical" evidence="6">
    <location>
        <begin position="124"/>
        <end position="145"/>
    </location>
</feature>
<comment type="caution">
    <text evidence="7">The sequence shown here is derived from an EMBL/GenBank/DDBJ whole genome shotgun (WGS) entry which is preliminary data.</text>
</comment>
<evidence type="ECO:0000256" key="5">
    <source>
        <dbReference type="ARBA" id="ARBA00023136"/>
    </source>
</evidence>
<proteinExistence type="predicted"/>
<comment type="subcellular location">
    <subcellularLocation>
        <location evidence="1">Cell membrane</location>
        <topology evidence="1">Multi-pass membrane protein</topology>
    </subcellularLocation>
</comment>
<keyword evidence="2" id="KW-1003">Cell membrane</keyword>
<feature type="transmembrane region" description="Helical" evidence="6">
    <location>
        <begin position="185"/>
        <end position="202"/>
    </location>
</feature>
<evidence type="ECO:0000256" key="4">
    <source>
        <dbReference type="ARBA" id="ARBA00022989"/>
    </source>
</evidence>
<dbReference type="Proteomes" id="UP001221217">
    <property type="component" value="Unassembled WGS sequence"/>
</dbReference>
<protein>
    <submittedName>
        <fullName evidence="7">Uncharacterized protein</fullName>
    </submittedName>
</protein>
<evidence type="ECO:0000256" key="2">
    <source>
        <dbReference type="ARBA" id="ARBA00022475"/>
    </source>
</evidence>
<reference evidence="7 8" key="1">
    <citation type="submission" date="2022-12" db="EMBL/GenBank/DDBJ databases">
        <title>Metagenome assembled genome from gulf of manar.</title>
        <authorList>
            <person name="Kohli P."/>
            <person name="Pk S."/>
            <person name="Venkata Ramana C."/>
            <person name="Sasikala C."/>
        </authorList>
    </citation>
    <scope>NUCLEOTIDE SEQUENCE [LARGE SCALE GENOMIC DNA]</scope>
    <source>
        <strain evidence="7">JB008</strain>
    </source>
</reference>
<feature type="transmembrane region" description="Helical" evidence="6">
    <location>
        <begin position="465"/>
        <end position="487"/>
    </location>
</feature>
<keyword evidence="4 6" id="KW-1133">Transmembrane helix</keyword>
<feature type="transmembrane region" description="Helical" evidence="6">
    <location>
        <begin position="52"/>
        <end position="72"/>
    </location>
</feature>
<feature type="transmembrane region" description="Helical" evidence="6">
    <location>
        <begin position="157"/>
        <end position="179"/>
    </location>
</feature>
<dbReference type="PANTHER" id="PTHR30250">
    <property type="entry name" value="PST FAMILY PREDICTED COLANIC ACID TRANSPORTER"/>
    <property type="match status" value="1"/>
</dbReference>
<feature type="transmembrane region" description="Helical" evidence="6">
    <location>
        <begin position="435"/>
        <end position="453"/>
    </location>
</feature>
<accession>A0AAJ1IE82</accession>
<dbReference type="InterPro" id="IPR050833">
    <property type="entry name" value="Poly_Biosynth_Transport"/>
</dbReference>
<organism evidence="7 8">
    <name type="scientific">Candidatus Thalassospirochaeta sargassi</name>
    <dbReference type="NCBI Taxonomy" id="3119039"/>
    <lineage>
        <taxon>Bacteria</taxon>
        <taxon>Pseudomonadati</taxon>
        <taxon>Spirochaetota</taxon>
        <taxon>Spirochaetia</taxon>
        <taxon>Spirochaetales</taxon>
        <taxon>Spirochaetaceae</taxon>
        <taxon>Candidatus Thalassospirochaeta</taxon>
    </lineage>
</organism>
<feature type="transmembrane region" description="Helical" evidence="6">
    <location>
        <begin position="341"/>
        <end position="359"/>
    </location>
</feature>
<feature type="transmembrane region" description="Helical" evidence="6">
    <location>
        <begin position="404"/>
        <end position="423"/>
    </location>
</feature>
<name>A0AAJ1IE82_9SPIO</name>